<organism evidence="9 10">
    <name type="scientific">Candidatus Yanofskybacteria bacterium RIFCSPHIGHO2_01_FULL_45_42</name>
    <dbReference type="NCBI Taxonomy" id="1802671"/>
    <lineage>
        <taxon>Bacteria</taxon>
        <taxon>Candidatus Yanofskyibacteriota</taxon>
    </lineage>
</organism>
<dbReference type="InterPro" id="IPR046373">
    <property type="entry name" value="Acyl-CoA_Oxase/DH_mid-dom_sf"/>
</dbReference>
<evidence type="ECO:0000256" key="4">
    <source>
        <dbReference type="ARBA" id="ARBA00022827"/>
    </source>
</evidence>
<evidence type="ECO:0000313" key="10">
    <source>
        <dbReference type="Proteomes" id="UP000178023"/>
    </source>
</evidence>
<sequence length="653" mass="72871">MASNIAKGLGKGVELAEEVRDERSADNLFAGIFTGKPSLKKVFSDWPKPSAEEVAKRSKVMSDVANFLLNKVDIYSIDDSGSVPLEVFKDMAELGLYGLKAPKEFGGMELSNTSYTDVLSLLASWCSAPVIAVSAHNTIGCVFPVMYYGTDEQKSRLLPELIKWPTGFCLTEKDAGSDAYNIRECAVRVRDAVGNIVGYRLSYQKCYTTNGILTDHVPLAKNLAVVARIVSDPAEIEIEKDQRKFCFGLFIVPTDSEGFDIGLKNTFIGMRGIHNSNPTFDNVYVSASNLIGEKRLDWESKKGWGPREGSGIKIAFESLNTGRIAIAKGCVGASKQALNLTRWWANKRSQLGGPLADKELVRDKLIFAAANILAMEAMARYASICFDNGQDVRIEAAAVKIFASEKAWQIIDNLAQTRGGRFYETWQSLSRRELTPPDEILWTGARPNRIFEGANEILVQLMFREGTDKYIKAAMPFLSVKNLKDLFKPKGFGSRIAAFIKLTGYYLKTFASRSTVGTDTRLMTHLEFVDLMSSKLARKILAKSARYRDKLALKQLMLDRFSRIAISLGAMALTCSYAKQLDKENPGHDYSQLADIFCKATRRDVDKLFKTLDDNDDEYRWRVSKRLLDGNFDDFLLGGIIPMTEEHMRGPKE</sequence>
<evidence type="ECO:0000259" key="8">
    <source>
        <dbReference type="Pfam" id="PF02771"/>
    </source>
</evidence>
<evidence type="ECO:0000259" key="7">
    <source>
        <dbReference type="Pfam" id="PF02770"/>
    </source>
</evidence>
<dbReference type="InterPro" id="IPR006091">
    <property type="entry name" value="Acyl-CoA_Oxase/DH_mid-dom"/>
</dbReference>
<dbReference type="Pfam" id="PF00441">
    <property type="entry name" value="Acyl-CoA_dh_1"/>
    <property type="match status" value="1"/>
</dbReference>
<reference evidence="9 10" key="1">
    <citation type="journal article" date="2016" name="Nat. Commun.">
        <title>Thousands of microbial genomes shed light on interconnected biogeochemical processes in an aquifer system.</title>
        <authorList>
            <person name="Anantharaman K."/>
            <person name="Brown C.T."/>
            <person name="Hug L.A."/>
            <person name="Sharon I."/>
            <person name="Castelle C.J."/>
            <person name="Probst A.J."/>
            <person name="Thomas B.C."/>
            <person name="Singh A."/>
            <person name="Wilkins M.J."/>
            <person name="Karaoz U."/>
            <person name="Brodie E.L."/>
            <person name="Williams K.H."/>
            <person name="Hubbard S.S."/>
            <person name="Banfield J.F."/>
        </authorList>
    </citation>
    <scope>NUCLEOTIDE SEQUENCE [LARGE SCALE GENOMIC DNA]</scope>
</reference>
<evidence type="ECO:0008006" key="11">
    <source>
        <dbReference type="Google" id="ProtNLM"/>
    </source>
</evidence>
<dbReference type="PANTHER" id="PTHR43884">
    <property type="entry name" value="ACYL-COA DEHYDROGENASE"/>
    <property type="match status" value="1"/>
</dbReference>
<dbReference type="Gene3D" id="1.20.140.10">
    <property type="entry name" value="Butyryl-CoA Dehydrogenase, subunit A, domain 3"/>
    <property type="match status" value="2"/>
</dbReference>
<comment type="similarity">
    <text evidence="2 5">Belongs to the acyl-CoA dehydrogenase family.</text>
</comment>
<comment type="cofactor">
    <cofactor evidence="1 5">
        <name>FAD</name>
        <dbReference type="ChEBI" id="CHEBI:57692"/>
    </cofactor>
</comment>
<dbReference type="EMBL" id="MGJL01000029">
    <property type="protein sequence ID" value="OGN07047.1"/>
    <property type="molecule type" value="Genomic_DNA"/>
</dbReference>
<dbReference type="SUPFAM" id="SSF56645">
    <property type="entry name" value="Acyl-CoA dehydrogenase NM domain-like"/>
    <property type="match status" value="1"/>
</dbReference>
<protein>
    <recommendedName>
        <fullName evidence="11">Acyl-CoA dehydrogenase</fullName>
    </recommendedName>
</protein>
<comment type="caution">
    <text evidence="9">The sequence shown here is derived from an EMBL/GenBank/DDBJ whole genome shotgun (WGS) entry which is preliminary data.</text>
</comment>
<dbReference type="Pfam" id="PF02771">
    <property type="entry name" value="Acyl-CoA_dh_N"/>
    <property type="match status" value="1"/>
</dbReference>
<dbReference type="PANTHER" id="PTHR43884:SF12">
    <property type="entry name" value="ISOVALERYL-COA DEHYDROGENASE, MITOCHONDRIAL-RELATED"/>
    <property type="match status" value="1"/>
</dbReference>
<dbReference type="AlphaFoldDB" id="A0A1F8F1N2"/>
<dbReference type="Gene3D" id="1.10.540.10">
    <property type="entry name" value="Acyl-CoA dehydrogenase/oxidase, N-terminal domain"/>
    <property type="match status" value="1"/>
</dbReference>
<dbReference type="Proteomes" id="UP000178023">
    <property type="component" value="Unassembled WGS sequence"/>
</dbReference>
<name>A0A1F8F1N2_9BACT</name>
<keyword evidence="4 5" id="KW-0274">FAD</keyword>
<dbReference type="InterPro" id="IPR009100">
    <property type="entry name" value="AcylCoA_DH/oxidase_NM_dom_sf"/>
</dbReference>
<evidence type="ECO:0000256" key="2">
    <source>
        <dbReference type="ARBA" id="ARBA00009347"/>
    </source>
</evidence>
<proteinExistence type="inferred from homology"/>
<evidence type="ECO:0000259" key="6">
    <source>
        <dbReference type="Pfam" id="PF00441"/>
    </source>
</evidence>
<evidence type="ECO:0000313" key="9">
    <source>
        <dbReference type="EMBL" id="OGN07047.1"/>
    </source>
</evidence>
<dbReference type="InterPro" id="IPR009075">
    <property type="entry name" value="AcylCo_DH/oxidase_C"/>
</dbReference>
<dbReference type="GO" id="GO:0003995">
    <property type="term" value="F:acyl-CoA dehydrogenase activity"/>
    <property type="evidence" value="ECO:0007669"/>
    <property type="project" value="TreeGrafter"/>
</dbReference>
<accession>A0A1F8F1N2</accession>
<dbReference type="GO" id="GO:0050660">
    <property type="term" value="F:flavin adenine dinucleotide binding"/>
    <property type="evidence" value="ECO:0007669"/>
    <property type="project" value="InterPro"/>
</dbReference>
<keyword evidence="3 5" id="KW-0285">Flavoprotein</keyword>
<dbReference type="Gene3D" id="2.40.110.10">
    <property type="entry name" value="Butyryl-CoA Dehydrogenase, subunit A, domain 2"/>
    <property type="match status" value="1"/>
</dbReference>
<dbReference type="InterPro" id="IPR013786">
    <property type="entry name" value="AcylCoA_DH/ox_N"/>
</dbReference>
<gene>
    <name evidence="9" type="ORF">A2750_02525</name>
</gene>
<evidence type="ECO:0000256" key="5">
    <source>
        <dbReference type="RuleBase" id="RU362125"/>
    </source>
</evidence>
<feature type="domain" description="Acyl-CoA dehydrogenase/oxidase C-terminal" evidence="6">
    <location>
        <begin position="309"/>
        <end position="463"/>
    </location>
</feature>
<evidence type="ECO:0000256" key="1">
    <source>
        <dbReference type="ARBA" id="ARBA00001974"/>
    </source>
</evidence>
<feature type="domain" description="Acyl-CoA oxidase/dehydrogenase middle" evidence="7">
    <location>
        <begin position="168"/>
        <end position="283"/>
    </location>
</feature>
<dbReference type="SUPFAM" id="SSF47203">
    <property type="entry name" value="Acyl-CoA dehydrogenase C-terminal domain-like"/>
    <property type="match status" value="1"/>
</dbReference>
<dbReference type="InterPro" id="IPR036250">
    <property type="entry name" value="AcylCo_DH-like_C"/>
</dbReference>
<evidence type="ECO:0000256" key="3">
    <source>
        <dbReference type="ARBA" id="ARBA00022630"/>
    </source>
</evidence>
<dbReference type="Pfam" id="PF02770">
    <property type="entry name" value="Acyl-CoA_dh_M"/>
    <property type="match status" value="1"/>
</dbReference>
<dbReference type="InterPro" id="IPR037069">
    <property type="entry name" value="AcylCoA_DH/ox_N_sf"/>
</dbReference>
<keyword evidence="5" id="KW-0560">Oxidoreductase</keyword>
<feature type="domain" description="Acyl-CoA dehydrogenase/oxidase N-terminal" evidence="8">
    <location>
        <begin position="63"/>
        <end position="162"/>
    </location>
</feature>